<feature type="compositionally biased region" description="Low complexity" evidence="6">
    <location>
        <begin position="132"/>
        <end position="147"/>
    </location>
</feature>
<dbReference type="PANTHER" id="PTHR44200">
    <property type="entry name" value="DNAJ HOMOLOG SUBFAMILY C MEMBER 7"/>
    <property type="match status" value="1"/>
</dbReference>
<keyword evidence="1" id="KW-0479">Metal-binding</keyword>
<evidence type="ECO:0000256" key="4">
    <source>
        <dbReference type="PROSITE-ProRule" id="PRU00322"/>
    </source>
</evidence>
<comment type="caution">
    <text evidence="9">The sequence shown here is derived from an EMBL/GenBank/DDBJ whole genome shotgun (WGS) entry which is preliminary data.</text>
</comment>
<gene>
    <name evidence="9" type="ORF">PPERSA_12029</name>
</gene>
<organism evidence="9 10">
    <name type="scientific">Pseudocohnilembus persalinus</name>
    <name type="common">Ciliate</name>
    <dbReference type="NCBI Taxonomy" id="266149"/>
    <lineage>
        <taxon>Eukaryota</taxon>
        <taxon>Sar</taxon>
        <taxon>Alveolata</taxon>
        <taxon>Ciliophora</taxon>
        <taxon>Intramacronucleata</taxon>
        <taxon>Oligohymenophorea</taxon>
        <taxon>Scuticociliatia</taxon>
        <taxon>Philasterida</taxon>
        <taxon>Pseudocohnilembidae</taxon>
        <taxon>Pseudocohnilembus</taxon>
    </lineage>
</organism>
<evidence type="ECO:0000259" key="8">
    <source>
        <dbReference type="PROSITE" id="PS50199"/>
    </source>
</evidence>
<proteinExistence type="predicted"/>
<dbReference type="PROSITE" id="PS50199">
    <property type="entry name" value="ZF_RANBP2_2"/>
    <property type="match status" value="1"/>
</dbReference>
<feature type="transmembrane region" description="Helical" evidence="7">
    <location>
        <begin position="1610"/>
        <end position="1639"/>
    </location>
</feature>
<keyword evidence="10" id="KW-1185">Reference proteome</keyword>
<protein>
    <recommendedName>
        <fullName evidence="8">RanBP2-type domain-containing protein</fullName>
    </recommendedName>
</protein>
<evidence type="ECO:0000256" key="1">
    <source>
        <dbReference type="ARBA" id="ARBA00022723"/>
    </source>
</evidence>
<dbReference type="InterPro" id="IPR011990">
    <property type="entry name" value="TPR-like_helical_dom_sf"/>
</dbReference>
<dbReference type="PANTHER" id="PTHR44200:SF1">
    <property type="entry name" value="DNAJ HOMOLOG SUBFAMILY C MEMBER 7"/>
    <property type="match status" value="1"/>
</dbReference>
<dbReference type="InterPro" id="IPR001876">
    <property type="entry name" value="Znf_RanBP2"/>
</dbReference>
<dbReference type="Proteomes" id="UP000054937">
    <property type="component" value="Unassembled WGS sequence"/>
</dbReference>
<evidence type="ECO:0000256" key="2">
    <source>
        <dbReference type="ARBA" id="ARBA00022771"/>
    </source>
</evidence>
<sequence length="1674" mass="197141">MSENQEGNENLQWKCPGCYQINEIDSSNCTKCDQEIPRDYQQFQKIGQEQNKKENEKEEEEIQNQQKLIKDKLQHLNQGGSQDDQLGKNISEQFKDSLQLNHDGDSEEQKQNSNEQQQKNLENQNLDKKVSQNESSENQQNNNSQSSADEEEKNEKEEVQVENDNNIEKNLEEALKKKDEGAQYFKQGHWKQAIEEYEDAIDFCPEEEKKTLSVLYSNLGICNIKLELWEEAISHCSKSISLDTEYRKPYLNRAIAYEKSEREEEALEVGSICMFLIGTIMLAIREYDYQIYDGNFENWIKFMGVMQIHQENCEDILCPCREGAKNSKGWKELTKHNSTGKAIIRDGIYLPSLWKNKQKLQLWLEDFIEYQFLKLLGHIQNMRVNSLYYLYAFFYFWSFEIEGIKNYVKCIYLIKEQVTAYRRNIDENKINFYLLIVETYFSQYIENIICQHDKSLEYSNKITDINNAILIRMFGSLVINEFALEDLKQQLIQVLSKKQDIYYKLTNGYISYTEFQQDLIYLVKASRKIEKQIYKNLQKGGENIHYYKILQLIKLIIFNDLVSVQAVDRKLQDLILKDSKEDELLVHSISILKGNVTSLLMNYKEYTCSVIGYSSNSPGFFGYEKNEFQQLKNINFTLPECLAYYHDSMVGRLIREGNSHILRKYRVLVSRTKDNFIFPCKIYVDYFFHITNQLCFSGTILKIQNSYQYMIVSQDGWIQDISEGLIDTLKQYANIEDIDTEILKQANIKALFPQLLEFLENYEANQIQPNTNHIFTMSCQHLYESYCTVIDVHIRITKEHLEVDHKGLKQDLKMFILEMNQFTIVDQFYSKDQENLYFEKELNALQSDMGMADEFNQNQDKQELPQNLNINDNNGFNFLDYPKNNNNNNNYQYKIDENQKILSLEDANESYNIQLSDELKYKINELTYDEKRALSQILDKLTANNLIFQESLNNKNESLIKQQLKIDQIDNSLGIEKEVEKFTDIIDQIKKQNLGFDQVQKYMQQKQDKYLLKANTPLSPFQRKQTAELTDNKNKQNLNKQVSKMSQSINNSQSVLQKLLTMGTAFTQKSQKNKKKSIYEVKTKIKTLMVLTKMVGKKALGGIGEMVKGQDKQNNKQSLMKTLAHNNGDKYNKNKLQIPETLAIRRDKKFNFDDEKNEDSKMIISDLEAIQMVEEQNFSSEDEMPGDFELNKQDVDQQVFLEEDEEEKEDWEKFINSNNYLDLVKQVLQQLGEYEQSYYDKGFQKQKSKRDKPGMSVYDQSIFEAQKMGDSDTTSQESIGSSDIDMRDIQQVDAMNNVKFDQDVFSFNTYYSSQMSRNNIGQNNLILENYGIYDYVDESLLNAQNKFLLNQNEQAYQNFKNQLYSQLSTPIYYPVQEYFFDETDTFRNWNSTFQTYNKITDRYLSENMKIIQQGFIFSSDYISGFGSQLENEQEFVQAIIDYSYLIQCTDNINFKHLIQNEQTVFSDDIYTEFLDIQEQTLEDVSNYFTYQYRNLQNSKQSSDFKEKVIEINQGNNCEREFLNELEQQSCKNSAKKIADQGFQVTLTHILNGITGEIQSELTDYNDYKTYIEVSDQQEEIQVQLIMMKTMQTIYDYFNDDNNSLLSQKKMIIWLLYIGFITVYIVLLIFVCFEFLNLFVFKFPYLKYALLTMPLQRLREGNNTLTLIKNIFAST</sequence>
<keyword evidence="3" id="KW-0862">Zinc</keyword>
<dbReference type="Gene3D" id="1.25.40.10">
    <property type="entry name" value="Tetratricopeptide repeat domain"/>
    <property type="match status" value="1"/>
</dbReference>
<dbReference type="GO" id="GO:0008270">
    <property type="term" value="F:zinc ion binding"/>
    <property type="evidence" value="ECO:0007669"/>
    <property type="project" value="UniProtKB-KW"/>
</dbReference>
<dbReference type="InParanoid" id="A0A0V0R8U7"/>
<keyword evidence="7" id="KW-0812">Transmembrane</keyword>
<evidence type="ECO:0000313" key="10">
    <source>
        <dbReference type="Proteomes" id="UP000054937"/>
    </source>
</evidence>
<dbReference type="OrthoDB" id="1872379at2759"/>
<keyword evidence="2 4" id="KW-0863">Zinc-finger</keyword>
<keyword evidence="5" id="KW-0802">TPR repeat</keyword>
<dbReference type="PROSITE" id="PS01358">
    <property type="entry name" value="ZF_RANBP2_1"/>
    <property type="match status" value="1"/>
</dbReference>
<dbReference type="SUPFAM" id="SSF48452">
    <property type="entry name" value="TPR-like"/>
    <property type="match status" value="1"/>
</dbReference>
<evidence type="ECO:0000256" key="7">
    <source>
        <dbReference type="SAM" id="Phobius"/>
    </source>
</evidence>
<dbReference type="EMBL" id="LDAU01000013">
    <property type="protein sequence ID" value="KRX10905.1"/>
    <property type="molecule type" value="Genomic_DNA"/>
</dbReference>
<accession>A0A0V0R8U7</accession>
<keyword evidence="7" id="KW-1133">Transmembrane helix</keyword>
<name>A0A0V0R8U7_PSEPJ</name>
<evidence type="ECO:0000313" key="9">
    <source>
        <dbReference type="EMBL" id="KRX10905.1"/>
    </source>
</evidence>
<reference evidence="9 10" key="1">
    <citation type="journal article" date="2015" name="Sci. Rep.">
        <title>Genome of the facultative scuticociliatosis pathogen Pseudocohnilembus persalinus provides insight into its virulence through horizontal gene transfer.</title>
        <authorList>
            <person name="Xiong J."/>
            <person name="Wang G."/>
            <person name="Cheng J."/>
            <person name="Tian M."/>
            <person name="Pan X."/>
            <person name="Warren A."/>
            <person name="Jiang C."/>
            <person name="Yuan D."/>
            <person name="Miao W."/>
        </authorList>
    </citation>
    <scope>NUCLEOTIDE SEQUENCE [LARGE SCALE GENOMIC DNA]</scope>
    <source>
        <strain evidence="9">36N120E</strain>
    </source>
</reference>
<feature type="compositionally biased region" description="Low complexity" evidence="6">
    <location>
        <begin position="111"/>
        <end position="124"/>
    </location>
</feature>
<evidence type="ECO:0000256" key="5">
    <source>
        <dbReference type="PROSITE-ProRule" id="PRU00339"/>
    </source>
</evidence>
<evidence type="ECO:0000256" key="6">
    <source>
        <dbReference type="SAM" id="MobiDB-lite"/>
    </source>
</evidence>
<keyword evidence="7" id="KW-0472">Membrane</keyword>
<dbReference type="SMART" id="SM00028">
    <property type="entry name" value="TPR"/>
    <property type="match status" value="3"/>
</dbReference>
<dbReference type="PROSITE" id="PS50005">
    <property type="entry name" value="TPR"/>
    <property type="match status" value="1"/>
</dbReference>
<feature type="compositionally biased region" description="Polar residues" evidence="6">
    <location>
        <begin position="75"/>
        <end position="100"/>
    </location>
</feature>
<feature type="domain" description="RanBP2-type" evidence="8">
    <location>
        <begin position="5"/>
        <end position="38"/>
    </location>
</feature>
<dbReference type="InterPro" id="IPR019734">
    <property type="entry name" value="TPR_rpt"/>
</dbReference>
<evidence type="ECO:0000256" key="3">
    <source>
        <dbReference type="ARBA" id="ARBA00022833"/>
    </source>
</evidence>
<dbReference type="InterPro" id="IPR052758">
    <property type="entry name" value="SRC_co-chaperone"/>
</dbReference>
<feature type="repeat" description="TPR" evidence="5">
    <location>
        <begin position="174"/>
        <end position="207"/>
    </location>
</feature>
<feature type="region of interest" description="Disordered" evidence="6">
    <location>
        <begin position="46"/>
        <end position="167"/>
    </location>
</feature>